<accession>A0ABZ1SNG3</accession>
<dbReference type="InterPro" id="IPR019270">
    <property type="entry name" value="DUF2283"/>
</dbReference>
<dbReference type="Pfam" id="PF10049">
    <property type="entry name" value="DUF2283"/>
    <property type="match status" value="1"/>
</dbReference>
<gene>
    <name evidence="2" type="ORF">OG913_35245</name>
</gene>
<evidence type="ECO:0000313" key="2">
    <source>
        <dbReference type="EMBL" id="WUP74565.1"/>
    </source>
</evidence>
<organism evidence="2 3">
    <name type="scientific">Microbispora hainanensis</name>
    <dbReference type="NCBI Taxonomy" id="568844"/>
    <lineage>
        <taxon>Bacteria</taxon>
        <taxon>Bacillati</taxon>
        <taxon>Actinomycetota</taxon>
        <taxon>Actinomycetes</taxon>
        <taxon>Streptosporangiales</taxon>
        <taxon>Streptosporangiaceae</taxon>
        <taxon>Microbispora</taxon>
    </lineage>
</organism>
<proteinExistence type="predicted"/>
<evidence type="ECO:0000256" key="1">
    <source>
        <dbReference type="SAM" id="MobiDB-lite"/>
    </source>
</evidence>
<protein>
    <submittedName>
        <fullName evidence="2">DUF2283 domain-containing protein</fullName>
    </submittedName>
</protein>
<dbReference type="EMBL" id="CP108085">
    <property type="protein sequence ID" value="WUP74565.1"/>
    <property type="molecule type" value="Genomic_DNA"/>
</dbReference>
<reference evidence="2" key="1">
    <citation type="submission" date="2022-10" db="EMBL/GenBank/DDBJ databases">
        <title>The complete genomes of actinobacterial strains from the NBC collection.</title>
        <authorList>
            <person name="Joergensen T.S."/>
            <person name="Alvarez Arevalo M."/>
            <person name="Sterndorff E.B."/>
            <person name="Faurdal D."/>
            <person name="Vuksanovic O."/>
            <person name="Mourched A.-S."/>
            <person name="Charusanti P."/>
            <person name="Shaw S."/>
            <person name="Blin K."/>
            <person name="Weber T."/>
        </authorList>
    </citation>
    <scope>NUCLEOTIDE SEQUENCE</scope>
    <source>
        <strain evidence="2">NBC_00254</strain>
    </source>
</reference>
<sequence length="114" mass="11984">MRIEHDRENNVAYIYLVDEIGEGEAVTQIEVEDDDLRGEIVLDLDREGRLLGIEVLGASRVLRPEVLALADDDAGDDAGDQAGDQAGEGDGGDDGGDGGGPGGSSLPPYEPHLR</sequence>
<keyword evidence="3" id="KW-1185">Reference proteome</keyword>
<evidence type="ECO:0000313" key="3">
    <source>
        <dbReference type="Proteomes" id="UP001432011"/>
    </source>
</evidence>
<dbReference type="Proteomes" id="UP001432011">
    <property type="component" value="Chromosome"/>
</dbReference>
<name>A0ABZ1SNG3_9ACTN</name>
<dbReference type="RefSeq" id="WP_147944688.1">
    <property type="nucleotide sequence ID" value="NZ_CP108085.1"/>
</dbReference>
<feature type="region of interest" description="Disordered" evidence="1">
    <location>
        <begin position="72"/>
        <end position="114"/>
    </location>
</feature>